<accession>A0A4U9WLQ1</accession>
<gene>
    <name evidence="1" type="ORF">NCTC12965_08398</name>
</gene>
<reference evidence="1" key="1">
    <citation type="submission" date="2019-05" db="EMBL/GenBank/DDBJ databases">
        <authorList>
            <consortium name="Pathogen Informatics"/>
        </authorList>
    </citation>
    <scope>NUCLEOTIDE SEQUENCE [LARGE SCALE GENOMIC DNA]</scope>
    <source>
        <strain evidence="1">NCTC12965</strain>
    </source>
</reference>
<proteinExistence type="predicted"/>
<organism evidence="1">
    <name type="scientific">Serratia fonticola</name>
    <dbReference type="NCBI Taxonomy" id="47917"/>
    <lineage>
        <taxon>Bacteria</taxon>
        <taxon>Pseudomonadati</taxon>
        <taxon>Pseudomonadota</taxon>
        <taxon>Gammaproteobacteria</taxon>
        <taxon>Enterobacterales</taxon>
        <taxon>Yersiniaceae</taxon>
        <taxon>Serratia</taxon>
    </lineage>
</organism>
<protein>
    <submittedName>
        <fullName evidence="1">Sulfur transfer complex subunit TusB</fullName>
    </submittedName>
</protein>
<dbReference type="EMBL" id="CABEEZ010000164">
    <property type="protein sequence ID" value="VTR60199.1"/>
    <property type="molecule type" value="Genomic_DNA"/>
</dbReference>
<dbReference type="AlphaFoldDB" id="A0A4U9WLQ1"/>
<sequence>MPEACLVIFHPKITLIGYTDFVVLTEKHHSQMAW</sequence>
<evidence type="ECO:0000313" key="1">
    <source>
        <dbReference type="EMBL" id="VTR60199.1"/>
    </source>
</evidence>
<name>A0A4U9WLQ1_SERFO</name>